<name>A0A1E4T503_9ASCO</name>
<evidence type="ECO:0000313" key="2">
    <source>
        <dbReference type="Proteomes" id="UP000094801"/>
    </source>
</evidence>
<accession>A0A1E4T503</accession>
<reference evidence="2" key="1">
    <citation type="submission" date="2016-04" db="EMBL/GenBank/DDBJ databases">
        <title>Comparative genomics of biotechnologically important yeasts.</title>
        <authorList>
            <consortium name="DOE Joint Genome Institute"/>
            <person name="Riley R."/>
            <person name="Haridas S."/>
            <person name="Wolfe K.H."/>
            <person name="Lopes M.R."/>
            <person name="Hittinger C.T."/>
            <person name="Goker M."/>
            <person name="Salamov A."/>
            <person name="Wisecaver J."/>
            <person name="Long T.M."/>
            <person name="Aerts A.L."/>
            <person name="Barry K."/>
            <person name="Choi C."/>
            <person name="Clum A."/>
            <person name="Coughlan A.Y."/>
            <person name="Deshpande S."/>
            <person name="Douglass A.P."/>
            <person name="Hanson S.J."/>
            <person name="Klenk H.-P."/>
            <person name="Labutti K."/>
            <person name="Lapidus A."/>
            <person name="Lindquist E."/>
            <person name="Lipzen A."/>
            <person name="Meier-Kolthoff J.P."/>
            <person name="Ohm R.A."/>
            <person name="Otillar R.P."/>
            <person name="Pangilinan J."/>
            <person name="Peng Y."/>
            <person name="Rokas A."/>
            <person name="Rosa C.A."/>
            <person name="Scheuner C."/>
            <person name="Sibirny A.A."/>
            <person name="Slot J.C."/>
            <person name="Stielow J.B."/>
            <person name="Sun H."/>
            <person name="Kurtzman C.P."/>
            <person name="Blackwell M."/>
            <person name="Grigoriev I.V."/>
            <person name="Jeffries T.W."/>
        </authorList>
    </citation>
    <scope>NUCLEOTIDE SEQUENCE [LARGE SCALE GENOMIC DNA]</scope>
    <source>
        <strain evidence="2">NRRL YB-2248</strain>
    </source>
</reference>
<organism evidence="1 2">
    <name type="scientific">[Candida] arabinofermentans NRRL YB-2248</name>
    <dbReference type="NCBI Taxonomy" id="983967"/>
    <lineage>
        <taxon>Eukaryota</taxon>
        <taxon>Fungi</taxon>
        <taxon>Dikarya</taxon>
        <taxon>Ascomycota</taxon>
        <taxon>Saccharomycotina</taxon>
        <taxon>Pichiomycetes</taxon>
        <taxon>Pichiales</taxon>
        <taxon>Pichiaceae</taxon>
        <taxon>Ogataea</taxon>
        <taxon>Ogataea/Candida clade</taxon>
    </lineage>
</organism>
<dbReference type="EMBL" id="KV453849">
    <property type="protein sequence ID" value="ODV86748.1"/>
    <property type="molecule type" value="Genomic_DNA"/>
</dbReference>
<protein>
    <submittedName>
        <fullName evidence="1">Uncharacterized protein</fullName>
    </submittedName>
</protein>
<proteinExistence type="predicted"/>
<gene>
    <name evidence="1" type="ORF">CANARDRAFT_206319</name>
</gene>
<sequence length="65" mass="7647">MFKLRKQYFLFLYEVHNQVFKTTSEKRGTRVVSSIRSLWRATNIDIRGDTLWVDGVQIVLGLIDS</sequence>
<evidence type="ECO:0000313" key="1">
    <source>
        <dbReference type="EMBL" id="ODV86748.1"/>
    </source>
</evidence>
<dbReference type="Proteomes" id="UP000094801">
    <property type="component" value="Unassembled WGS sequence"/>
</dbReference>
<keyword evidence="2" id="KW-1185">Reference proteome</keyword>
<dbReference type="AlphaFoldDB" id="A0A1E4T503"/>